<dbReference type="PANTHER" id="PTHR21245">
    <property type="entry name" value="HETEROGENEOUS NUCLEAR RIBONUCLEOPROTEIN"/>
    <property type="match status" value="1"/>
</dbReference>
<keyword evidence="1 2" id="KW-0694">RNA-binding</keyword>
<feature type="region of interest" description="Disordered" evidence="3">
    <location>
        <begin position="20"/>
        <end position="88"/>
    </location>
</feature>
<name>A0ABR3ANX2_PHYBL</name>
<dbReference type="InterPro" id="IPR003954">
    <property type="entry name" value="RRM_euk-type"/>
</dbReference>
<comment type="caution">
    <text evidence="5">The sequence shown here is derived from an EMBL/GenBank/DDBJ whole genome shotgun (WGS) entry which is preliminary data.</text>
</comment>
<dbReference type="InterPro" id="IPR012677">
    <property type="entry name" value="Nucleotide-bd_a/b_plait_sf"/>
</dbReference>
<protein>
    <recommendedName>
        <fullName evidence="4">RRM domain-containing protein</fullName>
    </recommendedName>
</protein>
<feature type="domain" description="RRM" evidence="4">
    <location>
        <begin position="93"/>
        <end position="172"/>
    </location>
</feature>
<dbReference type="CDD" id="cd00590">
    <property type="entry name" value="RRM_SF"/>
    <property type="match status" value="1"/>
</dbReference>
<dbReference type="InterPro" id="IPR034352">
    <property type="entry name" value="Rim4_RRM1"/>
</dbReference>
<dbReference type="SUPFAM" id="SSF54928">
    <property type="entry name" value="RNA-binding domain, RBD"/>
    <property type="match status" value="2"/>
</dbReference>
<dbReference type="EMBL" id="JBCLYO010000023">
    <property type="protein sequence ID" value="KAL0079127.1"/>
    <property type="molecule type" value="Genomic_DNA"/>
</dbReference>
<reference evidence="5 6" key="1">
    <citation type="submission" date="2024-04" db="EMBL/GenBank/DDBJ databases">
        <title>Symmetric and asymmetric DNA N6-adenine methylation regulates different biological responses in Mucorales.</title>
        <authorList>
            <consortium name="Lawrence Berkeley National Laboratory"/>
            <person name="Lax C."/>
            <person name="Mondo S.J."/>
            <person name="Osorio-Concepcion M."/>
            <person name="Muszewska A."/>
            <person name="Corrochano-Luque M."/>
            <person name="Gutierrez G."/>
            <person name="Riley R."/>
            <person name="Lipzen A."/>
            <person name="Guo J."/>
            <person name="Hundley H."/>
            <person name="Amirebrahimi M."/>
            <person name="Ng V."/>
            <person name="Lorenzo-Gutierrez D."/>
            <person name="Binder U."/>
            <person name="Yang J."/>
            <person name="Song Y."/>
            <person name="Canovas D."/>
            <person name="Navarro E."/>
            <person name="Freitag M."/>
            <person name="Gabaldon T."/>
            <person name="Grigoriev I.V."/>
            <person name="Corrochano L.M."/>
            <person name="Nicolas F.E."/>
            <person name="Garre V."/>
        </authorList>
    </citation>
    <scope>NUCLEOTIDE SEQUENCE [LARGE SCALE GENOMIC DNA]</scope>
    <source>
        <strain evidence="5 6">L51</strain>
    </source>
</reference>
<accession>A0ABR3ANX2</accession>
<sequence>MKECPLAKKIRSLTMVNAESKVNPQDRHPVVNAATIKASEPWPASKKNTKPTKPIKPIKPTDNHADSNQNTESISDSEVSHSSTSNKRGDPAACIFVASLTKEKNDEELNLSVSNHFVRWGKLLNVKVLKDWMGRPYAFVQYETIVDAQNALRLGPGTILDGRNIRCEPARVNRTLCLGSLKGPLVKEEVRAEVSVHGEIEDITILHPRGRKYCAFVKYHYRDDAIKAFLILRAPPFTERWTVEWASNLDSKDPESRCSYTDRTSIFIGNLHEDTTTGELTEKFGVYGTIIYSRIIRKPVYQGHKRVYAFIKYKSGKEATDAIEHENTFQWKEKELRVAYRDHYNSHHSRAGHISEQTYPPGMGYPASVFQYMPVVPSGTGYPIGQCSSASHGTPLAVEPYFYLPVPPTVTSCPTVTVESPMTCVSYPAVPFPAVYHDGVNVTANDTQISCTKQASTDLSKTGLYVPCDYGHGPYHPYYPITRENSSLVYYDTPFYGYYIYPYSNSHPVCVPKEDQAKVSLA</sequence>
<feature type="domain" description="RRM" evidence="4">
    <location>
        <begin position="264"/>
        <end position="343"/>
    </location>
</feature>
<dbReference type="InterPro" id="IPR035979">
    <property type="entry name" value="RBD_domain_sf"/>
</dbReference>
<gene>
    <name evidence="5" type="ORF">J3Q64DRAFT_1851789</name>
</gene>
<dbReference type="PROSITE" id="PS50102">
    <property type="entry name" value="RRM"/>
    <property type="match status" value="2"/>
</dbReference>
<dbReference type="InterPro" id="IPR000504">
    <property type="entry name" value="RRM_dom"/>
</dbReference>
<proteinExistence type="predicted"/>
<dbReference type="SMART" id="SM00360">
    <property type="entry name" value="RRM"/>
    <property type="match status" value="3"/>
</dbReference>
<evidence type="ECO:0000256" key="1">
    <source>
        <dbReference type="ARBA" id="ARBA00022884"/>
    </source>
</evidence>
<dbReference type="CDD" id="cd12453">
    <property type="entry name" value="RRM1_RIM4_like"/>
    <property type="match status" value="1"/>
</dbReference>
<organism evidence="5 6">
    <name type="scientific">Phycomyces blakesleeanus</name>
    <dbReference type="NCBI Taxonomy" id="4837"/>
    <lineage>
        <taxon>Eukaryota</taxon>
        <taxon>Fungi</taxon>
        <taxon>Fungi incertae sedis</taxon>
        <taxon>Mucoromycota</taxon>
        <taxon>Mucoromycotina</taxon>
        <taxon>Mucoromycetes</taxon>
        <taxon>Mucorales</taxon>
        <taxon>Phycomycetaceae</taxon>
        <taxon>Phycomyces</taxon>
    </lineage>
</organism>
<dbReference type="Gene3D" id="3.30.70.330">
    <property type="match status" value="3"/>
</dbReference>
<dbReference type="Pfam" id="PF00076">
    <property type="entry name" value="RRM_1"/>
    <property type="match status" value="2"/>
</dbReference>
<evidence type="ECO:0000313" key="6">
    <source>
        <dbReference type="Proteomes" id="UP001448207"/>
    </source>
</evidence>
<evidence type="ECO:0000259" key="4">
    <source>
        <dbReference type="PROSITE" id="PS50102"/>
    </source>
</evidence>
<feature type="compositionally biased region" description="Low complexity" evidence="3">
    <location>
        <begin position="73"/>
        <end position="85"/>
    </location>
</feature>
<dbReference type="Proteomes" id="UP001448207">
    <property type="component" value="Unassembled WGS sequence"/>
</dbReference>
<evidence type="ECO:0000313" key="5">
    <source>
        <dbReference type="EMBL" id="KAL0079127.1"/>
    </source>
</evidence>
<dbReference type="SMART" id="SM00361">
    <property type="entry name" value="RRM_1"/>
    <property type="match status" value="2"/>
</dbReference>
<evidence type="ECO:0000256" key="2">
    <source>
        <dbReference type="PROSITE-ProRule" id="PRU00176"/>
    </source>
</evidence>
<keyword evidence="6" id="KW-1185">Reference proteome</keyword>
<evidence type="ECO:0000256" key="3">
    <source>
        <dbReference type="SAM" id="MobiDB-lite"/>
    </source>
</evidence>